<dbReference type="InterPro" id="IPR036291">
    <property type="entry name" value="NAD(P)-bd_dom_sf"/>
</dbReference>
<evidence type="ECO:0000256" key="9">
    <source>
        <dbReference type="ARBA" id="ARBA00029899"/>
    </source>
</evidence>
<evidence type="ECO:0000256" key="7">
    <source>
        <dbReference type="ARBA" id="ARBA00023002"/>
    </source>
</evidence>
<name>A0A2T4LSZ8_9STAP</name>
<evidence type="ECO:0000256" key="12">
    <source>
        <dbReference type="ARBA" id="ARBA00032683"/>
    </source>
</evidence>
<organism evidence="14 15">
    <name type="scientific">Staphylococcus cohnii</name>
    <dbReference type="NCBI Taxonomy" id="29382"/>
    <lineage>
        <taxon>Bacteria</taxon>
        <taxon>Bacillati</taxon>
        <taxon>Bacillota</taxon>
        <taxon>Bacilli</taxon>
        <taxon>Bacillales</taxon>
        <taxon>Staphylococcaceae</taxon>
        <taxon>Staphylococcus</taxon>
        <taxon>Staphylococcus cohnii species complex</taxon>
    </lineage>
</organism>
<proteinExistence type="inferred from homology"/>
<evidence type="ECO:0000256" key="1">
    <source>
        <dbReference type="ARBA" id="ARBA00002607"/>
    </source>
</evidence>
<reference evidence="14 15" key="1">
    <citation type="journal article" date="2016" name="Front. Microbiol.">
        <title>Comprehensive Phylogenetic Analysis of Bovine Non-aureus Staphylococci Species Based on Whole-Genome Sequencing.</title>
        <authorList>
            <person name="Naushad S."/>
            <person name="Barkema H.W."/>
            <person name="Luby C."/>
            <person name="Condas L.A."/>
            <person name="Nobrega D.B."/>
            <person name="Carson D.A."/>
            <person name="De Buck J."/>
        </authorList>
    </citation>
    <scope>NUCLEOTIDE SEQUENCE [LARGE SCALE GENOMIC DNA]</scope>
    <source>
        <strain evidence="14 15">SNUC 3829</strain>
    </source>
</reference>
<accession>A0A2T4LSZ8</accession>
<evidence type="ECO:0000256" key="5">
    <source>
        <dbReference type="ARBA" id="ARBA00016110"/>
    </source>
</evidence>
<evidence type="ECO:0000313" key="15">
    <source>
        <dbReference type="Proteomes" id="UP000241208"/>
    </source>
</evidence>
<dbReference type="PANTHER" id="PTHR42879">
    <property type="entry name" value="3-OXOACYL-(ACYL-CARRIER-PROTEIN) REDUCTASE"/>
    <property type="match status" value="1"/>
</dbReference>
<comment type="caution">
    <text evidence="14">The sequence shown here is derived from an EMBL/GenBank/DDBJ whole genome shotgun (WGS) entry which is preliminary data.</text>
</comment>
<dbReference type="FunFam" id="3.40.50.720:FF:000084">
    <property type="entry name" value="Short-chain dehydrogenase reductase"/>
    <property type="match status" value="1"/>
</dbReference>
<dbReference type="SUPFAM" id="SSF51735">
    <property type="entry name" value="NAD(P)-binding Rossmann-fold domains"/>
    <property type="match status" value="1"/>
</dbReference>
<dbReference type="PRINTS" id="PR00080">
    <property type="entry name" value="SDRFAMILY"/>
</dbReference>
<evidence type="ECO:0000256" key="4">
    <source>
        <dbReference type="ARBA" id="ARBA00012848"/>
    </source>
</evidence>
<dbReference type="NCBIfam" id="NF009093">
    <property type="entry name" value="PRK12429.1"/>
    <property type="match status" value="1"/>
</dbReference>
<sequence>MLKDKITIISGAASGIGLEIAKVFLNEGAKVVFTDINQEALNHAVESFKANGFDCMGFTADVSNEKDVEALVDETVKQYGQIDILINNAGLQNVANIEDFPTDKFKQMIDIMLVGTFIMTKHVLPIMKKQQYGRILNMSSINGLVGFSGKSAYNSAKHGIIGLTKVTALEAAEDGVTVNAICPGYIDTPLVRGQMNDLAKTRNVSVEQVLEEVLFPLIPQKQLVNIQEVADYAVFIASDKAQSVTGQSIVIDGGYTAQ</sequence>
<dbReference type="PRINTS" id="PR00081">
    <property type="entry name" value="GDHRDH"/>
</dbReference>
<dbReference type="Proteomes" id="UP000241208">
    <property type="component" value="Unassembled WGS sequence"/>
</dbReference>
<comment type="function">
    <text evidence="2">Catalyzes the irreversible reduction of 2,3-butanediol to (S)-acetoin in the presence of NADH.</text>
</comment>
<dbReference type="PROSITE" id="PS00061">
    <property type="entry name" value="ADH_SHORT"/>
    <property type="match status" value="1"/>
</dbReference>
<dbReference type="InterPro" id="IPR011294">
    <property type="entry name" value="3-OHbutyrate_DH"/>
</dbReference>
<evidence type="ECO:0000256" key="13">
    <source>
        <dbReference type="ARBA" id="ARBA00047315"/>
    </source>
</evidence>
<evidence type="ECO:0000256" key="10">
    <source>
        <dbReference type="ARBA" id="ARBA00029989"/>
    </source>
</evidence>
<dbReference type="Gene3D" id="3.40.50.720">
    <property type="entry name" value="NAD(P)-binding Rossmann-like Domain"/>
    <property type="match status" value="1"/>
</dbReference>
<evidence type="ECO:0000256" key="6">
    <source>
        <dbReference type="ARBA" id="ARBA00017650"/>
    </source>
</evidence>
<dbReference type="Pfam" id="PF13561">
    <property type="entry name" value="adh_short_C2"/>
    <property type="match status" value="1"/>
</dbReference>
<dbReference type="EC" id="1.1.1.304" evidence="4"/>
<dbReference type="AlphaFoldDB" id="A0A2T4LSZ8"/>
<dbReference type="GO" id="GO:0003858">
    <property type="term" value="F:3-hydroxybutyrate dehydrogenase activity"/>
    <property type="evidence" value="ECO:0007669"/>
    <property type="project" value="InterPro"/>
</dbReference>
<evidence type="ECO:0000256" key="3">
    <source>
        <dbReference type="ARBA" id="ARBA00006484"/>
    </source>
</evidence>
<evidence type="ECO:0000313" key="14">
    <source>
        <dbReference type="EMBL" id="PTF66455.1"/>
    </source>
</evidence>
<keyword evidence="7 14" id="KW-0560">Oxidoreductase</keyword>
<protein>
    <recommendedName>
        <fullName evidence="6">3-oxoacyl-[acyl-carrier-protein] reductase FabG</fullName>
        <ecNumber evidence="4">1.1.1.304</ecNumber>
    </recommendedName>
    <alternativeName>
        <fullName evidence="10">Acetoin(diacetyl) reductase</fullName>
    </alternativeName>
    <alternativeName>
        <fullName evidence="8 12">Beta-Ketoacyl-acyl carrier protein reductase</fullName>
    </alternativeName>
    <alternativeName>
        <fullName evidence="9">Beta-ketoacyl-ACP reductase</fullName>
    </alternativeName>
    <alternativeName>
        <fullName evidence="5">Diacetyl reductase [(S)-acetoin forming]</fullName>
    </alternativeName>
    <alternativeName>
        <fullName evidence="11">Meso-2,3-butanediol dehydrogenase</fullName>
    </alternativeName>
</protein>
<evidence type="ECO:0000256" key="2">
    <source>
        <dbReference type="ARBA" id="ARBA00003200"/>
    </source>
</evidence>
<dbReference type="InterPro" id="IPR050259">
    <property type="entry name" value="SDR"/>
</dbReference>
<evidence type="ECO:0000256" key="8">
    <source>
        <dbReference type="ARBA" id="ARBA00029743"/>
    </source>
</evidence>
<dbReference type="STRING" id="29382.BZ166_05090"/>
<dbReference type="NCBIfam" id="TIGR01963">
    <property type="entry name" value="PHB_DH"/>
    <property type="match status" value="1"/>
</dbReference>
<comment type="function">
    <text evidence="1">Catalyzes the NADPH-dependent reduction of beta-ketoacyl-ACP substrates to beta-hydroxyacyl-ACP products, the first reductive step in the elongation cycle of fatty acid biosynthesis.</text>
</comment>
<dbReference type="RefSeq" id="WP_107383502.1">
    <property type="nucleotide sequence ID" value="NZ_JABXWY010000001.1"/>
</dbReference>
<comment type="similarity">
    <text evidence="3">Belongs to the short-chain dehydrogenases/reductases (SDR) family.</text>
</comment>
<dbReference type="EMBL" id="PYZR01000051">
    <property type="protein sequence ID" value="PTF66455.1"/>
    <property type="molecule type" value="Genomic_DNA"/>
</dbReference>
<dbReference type="PANTHER" id="PTHR42879:SF2">
    <property type="entry name" value="3-OXOACYL-[ACYL-CARRIER-PROTEIN] REDUCTASE FABG"/>
    <property type="match status" value="1"/>
</dbReference>
<comment type="catalytic activity">
    <reaction evidence="13">
        <text>(S)-acetoin + NAD(+) = diacetyl + NADH + H(+)</text>
        <dbReference type="Rhea" id="RHEA:27286"/>
        <dbReference type="ChEBI" id="CHEBI:15378"/>
        <dbReference type="ChEBI" id="CHEBI:15687"/>
        <dbReference type="ChEBI" id="CHEBI:16583"/>
        <dbReference type="ChEBI" id="CHEBI:57540"/>
        <dbReference type="ChEBI" id="CHEBI:57945"/>
        <dbReference type="EC" id="1.1.1.304"/>
    </reaction>
</comment>
<dbReference type="GO" id="GO:0052588">
    <property type="term" value="F:diacetyl reductase ((S)-acetoin forming) (NAD+) activity"/>
    <property type="evidence" value="ECO:0007669"/>
    <property type="project" value="UniProtKB-EC"/>
</dbReference>
<dbReference type="InterPro" id="IPR002347">
    <property type="entry name" value="SDR_fam"/>
</dbReference>
<dbReference type="GO" id="GO:0008206">
    <property type="term" value="P:bile acid metabolic process"/>
    <property type="evidence" value="ECO:0007669"/>
    <property type="project" value="UniProtKB-ARBA"/>
</dbReference>
<dbReference type="InterPro" id="IPR020904">
    <property type="entry name" value="Sc_DH/Rdtase_CS"/>
</dbReference>
<gene>
    <name evidence="14" type="ORF">BUY34_05950</name>
</gene>
<evidence type="ECO:0000256" key="11">
    <source>
        <dbReference type="ARBA" id="ARBA00031758"/>
    </source>
</evidence>